<evidence type="ECO:0000313" key="2">
    <source>
        <dbReference type="Proteomes" id="UP000019434"/>
    </source>
</evidence>
<dbReference type="EMBL" id="CP007264">
    <property type="protein sequence ID" value="AHL21766.1"/>
    <property type="molecule type" value="Genomic_DNA"/>
</dbReference>
<dbReference type="eggNOG" id="arCOG07154">
    <property type="taxonomic scope" value="Archaea"/>
</dbReference>
<protein>
    <submittedName>
        <fullName evidence="1">Uncharacterized protein</fullName>
    </submittedName>
</protein>
<dbReference type="STRING" id="195522.BD01_0135"/>
<name>W8NZA9_9EURY</name>
<keyword evidence="2" id="KW-1185">Reference proteome</keyword>
<gene>
    <name evidence="1" type="ORF">BD01_0135</name>
</gene>
<dbReference type="AlphaFoldDB" id="W8NZA9"/>
<dbReference type="RefSeq" id="WP_042688884.1">
    <property type="nucleotide sequence ID" value="NZ_CP007264.1"/>
</dbReference>
<evidence type="ECO:0000313" key="1">
    <source>
        <dbReference type="EMBL" id="AHL21766.1"/>
    </source>
</evidence>
<proteinExistence type="predicted"/>
<organism evidence="1 2">
    <name type="scientific">Thermococcus nautili</name>
    <dbReference type="NCBI Taxonomy" id="195522"/>
    <lineage>
        <taxon>Archaea</taxon>
        <taxon>Methanobacteriati</taxon>
        <taxon>Methanobacteriota</taxon>
        <taxon>Thermococci</taxon>
        <taxon>Thermococcales</taxon>
        <taxon>Thermococcaceae</taxon>
        <taxon>Thermococcus</taxon>
    </lineage>
</organism>
<sequence>MSEVINPEVYTVERLLEDREKRVLISEIVLKLASSLGVTVEELLKYLEWKENLEKLEKAEKEKAVEGLEVEEPTEDAPEDLSELLIEVKEDVRKWLEIERKLRAMGLEL</sequence>
<dbReference type="Proteomes" id="UP000019434">
    <property type="component" value="Chromosome"/>
</dbReference>
<dbReference type="KEGG" id="tnu:BD01_0135"/>
<dbReference type="HOGENOM" id="CLU_2165389_0_0_2"/>
<dbReference type="GeneID" id="24958707"/>
<accession>W8NZA9</accession>
<reference evidence="1 2" key="1">
    <citation type="submission" date="2014-02" db="EMBL/GenBank/DDBJ databases">
        <title>Genome Sequence of an Hyperthermophilic Archaeon, Thermococcus nautili 30-1, producing viral vesicles.</title>
        <authorList>
            <person name="Oberto J."/>
            <person name="Gaudin M."/>
            <person name="Cossu M."/>
            <person name="Gorlas A."/>
            <person name="Slesarev A."/>
            <person name="Marguet E."/>
            <person name="Forterre P."/>
        </authorList>
    </citation>
    <scope>NUCLEOTIDE SEQUENCE [LARGE SCALE GENOMIC DNA]</scope>
    <source>
        <strain evidence="1 2">30-1</strain>
    </source>
</reference>
<dbReference type="OrthoDB" id="377609at2157"/>